<dbReference type="GO" id="GO:0019887">
    <property type="term" value="F:protein kinase regulator activity"/>
    <property type="evidence" value="ECO:0007669"/>
    <property type="project" value="TreeGrafter"/>
</dbReference>
<evidence type="ECO:0000256" key="2">
    <source>
        <dbReference type="ARBA" id="ARBA00022737"/>
    </source>
</evidence>
<dbReference type="OrthoDB" id="5148094at2759"/>
<feature type="repeat" description="HEAT" evidence="3">
    <location>
        <begin position="1605"/>
        <end position="1650"/>
    </location>
</feature>
<evidence type="ECO:0000259" key="4">
    <source>
        <dbReference type="SMART" id="SM01349"/>
    </source>
</evidence>
<keyword evidence="6" id="KW-1185">Reference proteome</keyword>
<dbReference type="PANTHER" id="PTHR23346">
    <property type="entry name" value="TRANSLATIONAL ACTIVATOR GCN1-RELATED"/>
    <property type="match status" value="1"/>
</dbReference>
<evidence type="ECO:0000256" key="1">
    <source>
        <dbReference type="ARBA" id="ARBA00007366"/>
    </source>
</evidence>
<proteinExistence type="inferred from homology"/>
<dbReference type="GO" id="GO:0034198">
    <property type="term" value="P:cellular response to amino acid starvation"/>
    <property type="evidence" value="ECO:0007669"/>
    <property type="project" value="TreeGrafter"/>
</dbReference>
<dbReference type="SMART" id="SM01349">
    <property type="entry name" value="TOG"/>
    <property type="match status" value="1"/>
</dbReference>
<dbReference type="InterPro" id="IPR057546">
    <property type="entry name" value="HEAT_GCN1"/>
</dbReference>
<dbReference type="Pfam" id="PF24984">
    <property type="entry name" value="HEAT_EF3_GNC1"/>
    <property type="match status" value="1"/>
</dbReference>
<dbReference type="InterPro" id="IPR021133">
    <property type="entry name" value="HEAT_type_2"/>
</dbReference>
<dbReference type="FunFam" id="1.25.10.10:FF:000096">
    <property type="entry name" value="eIF-2-alpha kinase activator gcn1"/>
    <property type="match status" value="1"/>
</dbReference>
<protein>
    <submittedName>
        <fullName evidence="5">LAME_0H16402g1_1</fullName>
    </submittedName>
</protein>
<dbReference type="GO" id="GO:0005829">
    <property type="term" value="C:cytosol"/>
    <property type="evidence" value="ECO:0007669"/>
    <property type="project" value="TreeGrafter"/>
</dbReference>
<evidence type="ECO:0000256" key="3">
    <source>
        <dbReference type="PROSITE-ProRule" id="PRU00103"/>
    </source>
</evidence>
<dbReference type="PROSITE" id="PS50077">
    <property type="entry name" value="HEAT_REPEAT"/>
    <property type="match status" value="3"/>
</dbReference>
<gene>
    <name evidence="5" type="ORF">LAME_0H16402G</name>
</gene>
<dbReference type="Pfam" id="PF24993">
    <property type="entry name" value="GNC1_N"/>
    <property type="match status" value="1"/>
</dbReference>
<dbReference type="Pfam" id="PF24987">
    <property type="entry name" value="HEAT_EF3_N"/>
    <property type="match status" value="1"/>
</dbReference>
<dbReference type="InterPro" id="IPR056809">
    <property type="entry name" value="HEAT_GCN1_fung"/>
</dbReference>
<comment type="similarity">
    <text evidence="1">Belongs to the GCN1 family.</text>
</comment>
<dbReference type="InterPro" id="IPR022716">
    <property type="entry name" value="Gcn1_N"/>
</dbReference>
<dbReference type="Pfam" id="PF23271">
    <property type="entry name" value="HEAT_GCN1"/>
    <property type="match status" value="1"/>
</dbReference>
<feature type="domain" description="TOG" evidence="4">
    <location>
        <begin position="1317"/>
        <end position="1552"/>
    </location>
</feature>
<dbReference type="InterPro" id="IPR056810">
    <property type="entry name" value="GNC1-like_N"/>
</dbReference>
<accession>A0A1G4KHZ9</accession>
<dbReference type="EMBL" id="LT598480">
    <property type="protein sequence ID" value="SCV04180.1"/>
    <property type="molecule type" value="Genomic_DNA"/>
</dbReference>
<dbReference type="Pfam" id="PF25801">
    <property type="entry name" value="HEAT_GCN1_C_2"/>
    <property type="match status" value="1"/>
</dbReference>
<feature type="repeat" description="HEAT" evidence="3">
    <location>
        <begin position="1650"/>
        <end position="1689"/>
    </location>
</feature>
<dbReference type="Proteomes" id="UP000191144">
    <property type="component" value="Chromosome H"/>
</dbReference>
<dbReference type="PANTHER" id="PTHR23346:SF7">
    <property type="entry name" value="STALLED RIBOSOME SENSOR GCN1"/>
    <property type="match status" value="1"/>
</dbReference>
<dbReference type="GO" id="GO:0006417">
    <property type="term" value="P:regulation of translation"/>
    <property type="evidence" value="ECO:0007669"/>
    <property type="project" value="TreeGrafter"/>
</dbReference>
<evidence type="ECO:0000313" key="5">
    <source>
        <dbReference type="EMBL" id="SCV04180.1"/>
    </source>
</evidence>
<dbReference type="InterPro" id="IPR011989">
    <property type="entry name" value="ARM-like"/>
</dbReference>
<evidence type="ECO:0000313" key="6">
    <source>
        <dbReference type="Proteomes" id="UP000191144"/>
    </source>
</evidence>
<dbReference type="InterPro" id="IPR034085">
    <property type="entry name" value="TOG"/>
</dbReference>
<dbReference type="Gene3D" id="1.25.10.10">
    <property type="entry name" value="Leucine-rich Repeat Variant"/>
    <property type="match status" value="6"/>
</dbReference>
<feature type="repeat" description="HEAT" evidence="3">
    <location>
        <begin position="1493"/>
        <end position="1531"/>
    </location>
</feature>
<reference evidence="6" key="1">
    <citation type="submission" date="2016-03" db="EMBL/GenBank/DDBJ databases">
        <authorList>
            <person name="Devillers Hugo."/>
        </authorList>
    </citation>
    <scope>NUCLEOTIDE SEQUENCE [LARGE SCALE GENOMIC DNA]</scope>
</reference>
<name>A0A1G4KHZ9_9SACH</name>
<organism evidence="5 6">
    <name type="scientific">Lachancea meyersii CBS 8951</name>
    <dbReference type="NCBI Taxonomy" id="1266667"/>
    <lineage>
        <taxon>Eukaryota</taxon>
        <taxon>Fungi</taxon>
        <taxon>Dikarya</taxon>
        <taxon>Ascomycota</taxon>
        <taxon>Saccharomycotina</taxon>
        <taxon>Saccharomycetes</taxon>
        <taxon>Saccharomycetales</taxon>
        <taxon>Saccharomycetaceae</taxon>
        <taxon>Lachancea</taxon>
    </lineage>
</organism>
<dbReference type="Pfam" id="PF12074">
    <property type="entry name" value="Gcn1_N"/>
    <property type="match status" value="2"/>
</dbReference>
<dbReference type="InterPro" id="IPR016024">
    <property type="entry name" value="ARM-type_fold"/>
</dbReference>
<keyword evidence="2" id="KW-0677">Repeat</keyword>
<sequence>MSILNGSLEGIGPLLTRTFQDSALSARFSVLEEITAILGNQDIALEQDADKEILLGIMDSYMYIRDAKSTQKVVSVFESLFKRMPERLNGLLKFIRGLVAKVPATRAMADYMNLLDWINSLLKFCVLQKKQFETETVELLQLMCFTAQSIEAALGVHEHAKPSKFKQNQHRRRIRQGVLQSMAKTFAQALKSGTESDFSVEIVYEGILHQASQVKLPPTGVVAVMGSLTKAACQLLQSQPAHYAAITNNVVEAFCEYVGKDVILCKEPPSPFCIETFFAPFAHEFLTTELFKTYMVPNLEKCILRSSEIGYQLASEFYLSVDPTKVDLSSIFVKSKLMTQSFSSLKSNKEVVRCLSLESMLSLLHCTSKSSSSENLQIFVAESFKNLKSNLHADYKVTVSSLLGATPSISSEISSDIVKGLSNYLAKETNEAVMAPMLQTYFTHFSKLDVSPESAVALIKTGLNDKKQQVRKLWIASLLNVIDEKSLEDFRDLSKEILEYVRDVFSSPTKYTARNTLSCFIGVDRLSSMQGNELATEVMSLLIDVNRNSPSIGYAWLVAAMSTQLTFEERALGVELLRNAYQRNPLMIGLNVIKALEEQIGVETSADRCGITLRYATPVFMALSQDVEDRAALKKVLIELLVLAQYPKFNLKSGWAGLVLQANLNPEHLIAEYAEDVITKFKVLTGDENSRSPLYEAAVKSVTYAAFINHSPIAALTVALIKTALDATRLRAIDASQISIWKGAEGELVVDVLQKKSKALDNKNSKDYETLKWEEDVRKKQAKKNSGAKKLTKEEKDLVDAQLSKESDIRKATNNTVAEVRRSLALISQLSKEASLVQNGSEVWFPVAVSCVLSALQAPNFSELLPKEGIETFLKLSDTASERLGNMRSFIAVATLRAFEVRGIPESLCQEPLLELISRVLFRVKFVANKKRFESLTLTLLLPLLSKVLEEGKKISLKNADKPLVKSEFVEEDKEEEQLLLAMEIIGGHAESFSDPAIPRQHILEVLLSLISVSSKARSAKECFLALCQNLSLSPSQTDLDLILGRLMSPNDFVRATILEAVDDEFDLTPHMNFSPQIFILMQDASESNRETAASIWQLNKFEVREELLKSLLDYFGQADSGLRLFVAKSYATALHVLTSQSRDFFGVYLEKLMSFYSLKARVPEPIIDEYGLVVVSSEAQKDCWEERSTAAIAFKECSEVFPLESKWPVEFVKFLVNSGALGDREVLVRQEMKEAGIEVIAHHGSRNVEDLIPVFEEALVVNQDIATKENVIILYGTLARHLSADDKRVTTIVERLLNTLETPSEEVQQAISACISPLVGLLDSQAGHYLNNMMKKLQDSKARLHSKRGAAWGLAGLVKGLGIKSLAEFDVIHDLMDASEDKKDPQRRESVAFAFECLSKALGKFFEPYVIEVLPNILKNLGDSVPEVRIATANATKTIMANTTGFGVKKLIPVAVNNLEDISWRTKRGSVELLGNMAYLDPTQLSASLSTIVPEIVAVLNDSHKEVRKAADQSLNRFGEVIRNPEIQKLVPVLIKAIGDPTKHTEEALNALIQTQFVHYIDGPSLALIIHVIHRGMRERSANTKRKACKIVGNMAILVDANDLVPYLQQLVDEVETAMVDPVPSTRATAARALGALVERLGEEKFPHLIPRLLATLSDDSKAGDRLGSAQALSEVISGLGLSKLDEMLPTVMAGVTNSKTYVREGFMPLLLFLPVCFGAQFAPYVSQIIQPILSGLADPDENISDTSLKAGKLVVKNYATKAIDLLLPELEKGMFDENERIRLSSVQLTSDLLFQVTGISSKNEFDDEEGDVNHEVTKQLLEVLGQDRRDRILSSLFVCRSDTSGVVRATTVDVWKAIVPNTPRTVKEILPTLTSIVVVHLASSSASLRHIAAQTLGDLVRRVGTNALSQLLPVLEGSLAEARGSESKQGVCIALRELLQSSSPESLEEYQSTIVNIIRITLVDGDATVRESAALSFDAFQEAFGKVAVDEVLPHLLSMLTSSESSEFALLALQEIMATKSEVIFPILIPTLLSPPIDAFRARALGLLAQVAGVALYRRLSTMINALVNTLAGSTQDEQTKSALEGALESVMSSVVDSDGMHPLMQHILSLIKDENKAKRLVILERLPAFFEETTLNFDIYTPEIVSQMIMSFDDQDPQVLQSIFDALTVLIKKQDKSMLGKLVKPSRQALMLVGKEDVELGVFKLPKGPSCILPVFLHGLMYGSNEDRETAAMAIADIVKRTPAANLRAFVTLITGPLIRVVGERFPGDVKAAILYALNVLFAKIPQFLRPFIPQLQRTFVKSLSDTSNETLRLRAAKALGSLIEYQPRVDPLVVELVGGARQTDDEGVKTALLNALLEIVSKAGSKLNESSKHVIVNLVEEQILTVNDKLATAYAKLIGSLSGIMTTDEANSILNDKVLEVDVAGESGRFAILTLNSFLKDAPAHLFESGLIPDYVQYLIGAAKSTVPYISDNALAAIGKLLLLIGEKRSPYGKLESQNPFELSEESIGTLIEVLCEDMLRPASNSLDSRRMSLVVVRTVARFKYEECIKPFYDLLGPSVFTCLRDVIIPVKLAAEKAYLAIFRLVEEQDMNAFEAWILQLSGPAVQNRAGDLVQLRSITDYTKRVGKRLAGVERERIAAGGDPETVFSDCYEDEAEIWAIGGVELIKDA</sequence>
<dbReference type="SUPFAM" id="SSF48371">
    <property type="entry name" value="ARM repeat"/>
    <property type="match status" value="4"/>
</dbReference>
<dbReference type="Pfam" id="PF24916">
    <property type="entry name" value="HEAT_GCN1_fung"/>
    <property type="match status" value="1"/>
</dbReference>